<proteinExistence type="predicted"/>
<dbReference type="RefSeq" id="WP_194864169.1">
    <property type="nucleotide sequence ID" value="NZ_ARXX01000006.1"/>
</dbReference>
<dbReference type="Proteomes" id="UP000662703">
    <property type="component" value="Unassembled WGS sequence"/>
</dbReference>
<organism evidence="2 3">
    <name type="scientific">Alloalcanivorax profundimaris</name>
    <dbReference type="NCBI Taxonomy" id="2735259"/>
    <lineage>
        <taxon>Bacteria</taxon>
        <taxon>Pseudomonadati</taxon>
        <taxon>Pseudomonadota</taxon>
        <taxon>Gammaproteobacteria</taxon>
        <taxon>Oceanospirillales</taxon>
        <taxon>Alcanivoracaceae</taxon>
        <taxon>Alloalcanivorax</taxon>
    </lineage>
</organism>
<feature type="domain" description="Putative Flp pilus-assembly TadG-like N-terminal" evidence="1">
    <location>
        <begin position="11"/>
        <end position="52"/>
    </location>
</feature>
<gene>
    <name evidence="2" type="ORF">Y5W_00657</name>
</gene>
<reference evidence="2 3" key="1">
    <citation type="submission" date="2012-09" db="EMBL/GenBank/DDBJ databases">
        <title>Genome Sequence of alkane-degrading Bacterium Alcanivorax sp. 521-1.</title>
        <authorList>
            <person name="Lai Q."/>
            <person name="Shao Z."/>
        </authorList>
    </citation>
    <scope>NUCLEOTIDE SEQUENCE [LARGE SCALE GENOMIC DNA]</scope>
    <source>
        <strain evidence="2 3">521-1</strain>
    </source>
</reference>
<sequence length="575" mass="59291">MRRQRGVLAFATPLLIVLIVILATMAMDGARLYSLRQEMQSQVNAAALAAADSAKSCGGSSVTAAGIRQRALIAARAQGYDGTDDDLLITAGLIEDGEDSGTLAFHETASIEQTNAVMVRYQRDEPISALLPSELLGAVTIDVNAAARKEVIATISASGGTAGIDGGLLGGLLGAVLGQPSYTLDPTSLSSLRNTTVKLGSLLQVLQVDQVTDILPLGGEDLANALREVGGITAPVANVLDDLAGASGIETIQVSDIISVVEGSSVPESSEFPLYDVVISLVLNLAERQQAGPDGILALPVNVDLSLPAVADISAVVGLHVGEPSTVAIGPARRGLNGDWRTRFYAPDITLLVDATVNVLSLPGVSVGVADISLPLAVNAGGGNGAFTSALCARGTDNDVLMGIQLNRSVARIASGRIDPATGAAVTEPVEIELLNLLPLLSVLSVEAEIEGEVPGVSENVILDPEYPLYCDDEGCAEVAFEDYGQGLSGLDLDIDVSDTKLLELPLGWLLNPLLNGLTGLLDGVVSLLATALINPLLETLGLGLGSMSVMVSNANQQNIQLIENVAIVELRAEL</sequence>
<evidence type="ECO:0000313" key="2">
    <source>
        <dbReference type="EMBL" id="MBF5055363.1"/>
    </source>
</evidence>
<evidence type="ECO:0000313" key="3">
    <source>
        <dbReference type="Proteomes" id="UP000662703"/>
    </source>
</evidence>
<name>A0ABS0AMK4_9GAMM</name>
<comment type="caution">
    <text evidence="2">The sequence shown here is derived from an EMBL/GenBank/DDBJ whole genome shotgun (WGS) entry which is preliminary data.</text>
</comment>
<keyword evidence="3" id="KW-1185">Reference proteome</keyword>
<dbReference type="InterPro" id="IPR028087">
    <property type="entry name" value="Tad_N"/>
</dbReference>
<dbReference type="Pfam" id="PF13400">
    <property type="entry name" value="Tad"/>
    <property type="match status" value="1"/>
</dbReference>
<evidence type="ECO:0000259" key="1">
    <source>
        <dbReference type="Pfam" id="PF13400"/>
    </source>
</evidence>
<dbReference type="EMBL" id="ARXX01000006">
    <property type="protein sequence ID" value="MBF5055363.1"/>
    <property type="molecule type" value="Genomic_DNA"/>
</dbReference>
<accession>A0ABS0AMK4</accession>
<protein>
    <recommendedName>
        <fullName evidence="1">Putative Flp pilus-assembly TadG-like N-terminal domain-containing protein</fullName>
    </recommendedName>
</protein>